<dbReference type="Proteomes" id="UP000182190">
    <property type="component" value="Unassembled WGS sequence"/>
</dbReference>
<dbReference type="AlphaFoldDB" id="A0A7Z9E2U7"/>
<dbReference type="EMBL" id="CZCS02000220">
    <property type="protein sequence ID" value="VXD23926.1"/>
    <property type="molecule type" value="Genomic_DNA"/>
</dbReference>
<keyword evidence="3" id="KW-1185">Reference proteome</keyword>
<evidence type="ECO:0000313" key="3">
    <source>
        <dbReference type="Proteomes" id="UP000182190"/>
    </source>
</evidence>
<organism evidence="2 3">
    <name type="scientific">Planktothrix paucivesiculata PCC 9631</name>
    <dbReference type="NCBI Taxonomy" id="671071"/>
    <lineage>
        <taxon>Bacteria</taxon>
        <taxon>Bacillati</taxon>
        <taxon>Cyanobacteriota</taxon>
        <taxon>Cyanophyceae</taxon>
        <taxon>Oscillatoriophycideae</taxon>
        <taxon>Oscillatoriales</taxon>
        <taxon>Microcoleaceae</taxon>
        <taxon>Planktothrix</taxon>
    </lineage>
</organism>
<dbReference type="InterPro" id="IPR012337">
    <property type="entry name" value="RNaseH-like_sf"/>
</dbReference>
<evidence type="ECO:0000259" key="1">
    <source>
        <dbReference type="SMART" id="SM00732"/>
    </source>
</evidence>
<dbReference type="InterPro" id="IPR006641">
    <property type="entry name" value="YqgF/RNaseH-like_dom"/>
</dbReference>
<dbReference type="GO" id="GO:0006139">
    <property type="term" value="P:nucleobase-containing compound metabolic process"/>
    <property type="evidence" value="ECO:0007669"/>
    <property type="project" value="InterPro"/>
</dbReference>
<reference evidence="2" key="1">
    <citation type="submission" date="2019-10" db="EMBL/GenBank/DDBJ databases">
        <authorList>
            <consortium name="Genoscope - CEA"/>
            <person name="William W."/>
        </authorList>
    </citation>
    <scope>NUCLEOTIDE SEQUENCE [LARGE SCALE GENOMIC DNA]</scope>
    <source>
        <strain evidence="2">BBR_PRJEB10994</strain>
    </source>
</reference>
<dbReference type="SMART" id="SM00732">
    <property type="entry name" value="YqgFc"/>
    <property type="match status" value="1"/>
</dbReference>
<accession>A0A7Z9E2U7</accession>
<name>A0A7Z9E2U7_9CYAN</name>
<feature type="domain" description="YqgF/RNase H-like" evidence="1">
    <location>
        <begin position="5"/>
        <end position="92"/>
    </location>
</feature>
<dbReference type="Gene3D" id="3.30.420.140">
    <property type="entry name" value="YqgF/RNase H-like domain"/>
    <property type="match status" value="1"/>
</dbReference>
<proteinExistence type="predicted"/>
<evidence type="ECO:0000313" key="2">
    <source>
        <dbReference type="EMBL" id="VXD23926.1"/>
    </source>
</evidence>
<protein>
    <recommendedName>
        <fullName evidence="1">YqgF/RNase H-like domain-containing protein</fullName>
    </recommendedName>
</protein>
<comment type="caution">
    <text evidence="2">The sequence shown here is derived from an EMBL/GenBank/DDBJ whole genome shotgun (WGS) entry which is preliminary data.</text>
</comment>
<dbReference type="InterPro" id="IPR037027">
    <property type="entry name" value="YqgF/RNaseH-like_dom_sf"/>
</dbReference>
<gene>
    <name evidence="2" type="ORF">PL9631_770075</name>
</gene>
<dbReference type="SUPFAM" id="SSF53098">
    <property type="entry name" value="Ribonuclease H-like"/>
    <property type="match status" value="1"/>
</dbReference>
<sequence length="140" mass="16013">MTKNKMILGFDPGREKCGIAVMGNDSQLYYHQVILAADVPTIIESLCQQFTIEIVVMGDQTTSKMWKQKLTEILPKSLSILQVNERYSTLEARDRYWQLYPPKGLTRLIPKGMRTPPRPIDDIVAIVLIERYLNQSSVIS</sequence>